<accession>A0ABQ0DMX4</accession>
<dbReference type="SMART" id="SM00175">
    <property type="entry name" value="RAB"/>
    <property type="match status" value="1"/>
</dbReference>
<dbReference type="InterPro" id="IPR027417">
    <property type="entry name" value="P-loop_NTPase"/>
</dbReference>
<sequence length="200" mass="23439">MSLNQQTCKLVVFGSNFEVGRSSVILRFVLEKFVESYDPTLDDTFTKELQIEDETVKLQIFDTVNTTDYDAWRVFNIRTGDGFILIYSITSKESFEEMKGIYEWIYRVKDKDENEVIPIIVVGNKCDLENERQVTKEEGIEYADSIKSPFIESSAKTNENINQIFDIITRNVLEYKSYSEEENWKIEKHKKEKGCCLFNI</sequence>
<gene>
    <name evidence="4" type="ORF">ENUP19_0173G0005</name>
</gene>
<keyword evidence="3" id="KW-0342">GTP-binding</keyword>
<dbReference type="InterPro" id="IPR001806">
    <property type="entry name" value="Small_GTPase"/>
</dbReference>
<dbReference type="InterPro" id="IPR005225">
    <property type="entry name" value="Small_GTP-bd"/>
</dbReference>
<dbReference type="SMART" id="SM00173">
    <property type="entry name" value="RAS"/>
    <property type="match status" value="1"/>
</dbReference>
<evidence type="ECO:0000313" key="5">
    <source>
        <dbReference type="Proteomes" id="UP001628156"/>
    </source>
</evidence>
<evidence type="ECO:0000256" key="1">
    <source>
        <dbReference type="ARBA" id="ARBA00010142"/>
    </source>
</evidence>
<dbReference type="Proteomes" id="UP001628156">
    <property type="component" value="Unassembled WGS sequence"/>
</dbReference>
<dbReference type="Pfam" id="PF00071">
    <property type="entry name" value="Ras"/>
    <property type="match status" value="1"/>
</dbReference>
<evidence type="ECO:0000256" key="2">
    <source>
        <dbReference type="ARBA" id="ARBA00022741"/>
    </source>
</evidence>
<dbReference type="EMBL" id="BAAFRS010000173">
    <property type="protein sequence ID" value="GAB1224103.1"/>
    <property type="molecule type" value="Genomic_DNA"/>
</dbReference>
<proteinExistence type="inferred from homology"/>
<keyword evidence="5" id="KW-1185">Reference proteome</keyword>
<keyword evidence="2" id="KW-0547">Nucleotide-binding</keyword>
<dbReference type="SUPFAM" id="SSF52540">
    <property type="entry name" value="P-loop containing nucleoside triphosphate hydrolases"/>
    <property type="match status" value="1"/>
</dbReference>
<evidence type="ECO:0000313" key="4">
    <source>
        <dbReference type="EMBL" id="GAB1224103.1"/>
    </source>
</evidence>
<evidence type="ECO:0000256" key="3">
    <source>
        <dbReference type="ARBA" id="ARBA00023134"/>
    </source>
</evidence>
<reference evidence="4 5" key="1">
    <citation type="journal article" date="2019" name="PLoS Negl. Trop. Dis.">
        <title>Whole genome sequencing of Entamoeba nuttalli reveals mammalian host-related molecular signatures and a novel octapeptide-repeat surface protein.</title>
        <authorList>
            <person name="Tanaka M."/>
            <person name="Makiuchi T."/>
            <person name="Komiyama T."/>
            <person name="Shiina T."/>
            <person name="Osaki K."/>
            <person name="Tachibana H."/>
        </authorList>
    </citation>
    <scope>NUCLEOTIDE SEQUENCE [LARGE SCALE GENOMIC DNA]</scope>
    <source>
        <strain evidence="4 5">P19-061405</strain>
    </source>
</reference>
<dbReference type="NCBIfam" id="TIGR00231">
    <property type="entry name" value="small_GTP"/>
    <property type="match status" value="1"/>
</dbReference>
<comment type="similarity">
    <text evidence="1">Belongs to the small GTPase superfamily. Rho family.</text>
</comment>
<dbReference type="PROSITE" id="PS51421">
    <property type="entry name" value="RAS"/>
    <property type="match status" value="1"/>
</dbReference>
<dbReference type="PROSITE" id="PS51420">
    <property type="entry name" value="RHO"/>
    <property type="match status" value="1"/>
</dbReference>
<protein>
    <recommendedName>
        <fullName evidence="6">Ras family GTPase</fullName>
    </recommendedName>
</protein>
<dbReference type="SMART" id="SM00174">
    <property type="entry name" value="RHO"/>
    <property type="match status" value="1"/>
</dbReference>
<dbReference type="PRINTS" id="PR00449">
    <property type="entry name" value="RASTRNSFRMNG"/>
</dbReference>
<evidence type="ECO:0008006" key="6">
    <source>
        <dbReference type="Google" id="ProtNLM"/>
    </source>
</evidence>
<dbReference type="CDD" id="cd00876">
    <property type="entry name" value="Ras"/>
    <property type="match status" value="1"/>
</dbReference>
<dbReference type="PROSITE" id="PS51419">
    <property type="entry name" value="RAB"/>
    <property type="match status" value="1"/>
</dbReference>
<dbReference type="InterPro" id="IPR020849">
    <property type="entry name" value="Small_GTPase_Ras-type"/>
</dbReference>
<name>A0ABQ0DMX4_9EUKA</name>
<dbReference type="Gene3D" id="3.40.50.300">
    <property type="entry name" value="P-loop containing nucleotide triphosphate hydrolases"/>
    <property type="match status" value="1"/>
</dbReference>
<dbReference type="PANTHER" id="PTHR24070">
    <property type="entry name" value="RAS, DI-RAS, AND RHEB FAMILY MEMBERS OF SMALL GTPASE SUPERFAMILY"/>
    <property type="match status" value="1"/>
</dbReference>
<organism evidence="4 5">
    <name type="scientific">Entamoeba nuttalli</name>
    <dbReference type="NCBI Taxonomy" id="412467"/>
    <lineage>
        <taxon>Eukaryota</taxon>
        <taxon>Amoebozoa</taxon>
        <taxon>Evosea</taxon>
        <taxon>Archamoebae</taxon>
        <taxon>Mastigamoebida</taxon>
        <taxon>Entamoebidae</taxon>
        <taxon>Entamoeba</taxon>
    </lineage>
</organism>
<comment type="caution">
    <text evidence="4">The sequence shown here is derived from an EMBL/GenBank/DDBJ whole genome shotgun (WGS) entry which is preliminary data.</text>
</comment>